<evidence type="ECO:0000256" key="1">
    <source>
        <dbReference type="SAM" id="Phobius"/>
    </source>
</evidence>
<dbReference type="EMBL" id="BAAFRS010000075">
    <property type="protein sequence ID" value="GAB1221255.1"/>
    <property type="molecule type" value="Genomic_DNA"/>
</dbReference>
<sequence>MFFLLYPILQSISAHIVNFFFGSVLVGFGAIAYAFLQSLSACIATILGPIIIVIDNVKNITTTSYNYGYEDKLN</sequence>
<organism evidence="2 3">
    <name type="scientific">Entamoeba nuttalli</name>
    <dbReference type="NCBI Taxonomy" id="412467"/>
    <lineage>
        <taxon>Eukaryota</taxon>
        <taxon>Amoebozoa</taxon>
        <taxon>Evosea</taxon>
        <taxon>Archamoebae</taxon>
        <taxon>Mastigamoebida</taxon>
        <taxon>Entamoebidae</taxon>
        <taxon>Entamoeba</taxon>
    </lineage>
</organism>
<dbReference type="Proteomes" id="UP001628156">
    <property type="component" value="Unassembled WGS sequence"/>
</dbReference>
<evidence type="ECO:0000313" key="2">
    <source>
        <dbReference type="EMBL" id="GAB1221255.1"/>
    </source>
</evidence>
<keyword evidence="1" id="KW-0472">Membrane</keyword>
<reference evidence="2 3" key="1">
    <citation type="journal article" date="2019" name="PLoS Negl. Trop. Dis.">
        <title>Whole genome sequencing of Entamoeba nuttalli reveals mammalian host-related molecular signatures and a novel octapeptide-repeat surface protein.</title>
        <authorList>
            <person name="Tanaka M."/>
            <person name="Makiuchi T."/>
            <person name="Komiyama T."/>
            <person name="Shiina T."/>
            <person name="Osaki K."/>
            <person name="Tachibana H."/>
        </authorList>
    </citation>
    <scope>NUCLEOTIDE SEQUENCE [LARGE SCALE GENOMIC DNA]</scope>
    <source>
        <strain evidence="2 3">P19-061405</strain>
    </source>
</reference>
<protein>
    <submittedName>
        <fullName evidence="2">Uncharacterized protein</fullName>
    </submittedName>
</protein>
<name>A0ABQ0DEI7_9EUKA</name>
<keyword evidence="3" id="KW-1185">Reference proteome</keyword>
<comment type="caution">
    <text evidence="2">The sequence shown here is derived from an EMBL/GenBank/DDBJ whole genome shotgun (WGS) entry which is preliminary data.</text>
</comment>
<keyword evidence="1" id="KW-1133">Transmembrane helix</keyword>
<keyword evidence="1" id="KW-0812">Transmembrane</keyword>
<accession>A0ABQ0DEI7</accession>
<feature type="transmembrane region" description="Helical" evidence="1">
    <location>
        <begin position="30"/>
        <end position="54"/>
    </location>
</feature>
<gene>
    <name evidence="2" type="ORF">ENUP19_0075G0005</name>
</gene>
<proteinExistence type="predicted"/>
<evidence type="ECO:0000313" key="3">
    <source>
        <dbReference type="Proteomes" id="UP001628156"/>
    </source>
</evidence>